<evidence type="ECO:0000313" key="2">
    <source>
        <dbReference type="EMBL" id="QWG08553.1"/>
    </source>
</evidence>
<dbReference type="Proteomes" id="UP000682802">
    <property type="component" value="Chromosome 1"/>
</dbReference>
<dbReference type="InterPro" id="IPR036249">
    <property type="entry name" value="Thioredoxin-like_sf"/>
</dbReference>
<accession>A0ABX8GYR4</accession>
<dbReference type="EMBL" id="CP076128">
    <property type="protein sequence ID" value="QWG08553.1"/>
    <property type="molecule type" value="Genomic_DNA"/>
</dbReference>
<dbReference type="PROSITE" id="PS51352">
    <property type="entry name" value="THIOREDOXIN_2"/>
    <property type="match status" value="1"/>
</dbReference>
<protein>
    <submittedName>
        <fullName evidence="2">TlpA family protein disulfide reductase</fullName>
    </submittedName>
</protein>
<dbReference type="InterPro" id="IPR013766">
    <property type="entry name" value="Thioredoxin_domain"/>
</dbReference>
<proteinExistence type="predicted"/>
<dbReference type="InterPro" id="IPR000866">
    <property type="entry name" value="AhpC/TSA"/>
</dbReference>
<dbReference type="CDD" id="cd02966">
    <property type="entry name" value="TlpA_like_family"/>
    <property type="match status" value="1"/>
</dbReference>
<dbReference type="PANTHER" id="PTHR42852:SF13">
    <property type="entry name" value="PROTEIN DIPZ"/>
    <property type="match status" value="1"/>
</dbReference>
<organism evidence="2 3">
    <name type="scientific">Flammeovirga kamogawensis</name>
    <dbReference type="NCBI Taxonomy" id="373891"/>
    <lineage>
        <taxon>Bacteria</taxon>
        <taxon>Pseudomonadati</taxon>
        <taxon>Bacteroidota</taxon>
        <taxon>Cytophagia</taxon>
        <taxon>Cytophagales</taxon>
        <taxon>Flammeovirgaceae</taxon>
        <taxon>Flammeovirga</taxon>
    </lineage>
</organism>
<keyword evidence="3" id="KW-1185">Reference proteome</keyword>
<dbReference type="Gene3D" id="3.40.30.10">
    <property type="entry name" value="Glutaredoxin"/>
    <property type="match status" value="1"/>
</dbReference>
<evidence type="ECO:0000313" key="3">
    <source>
        <dbReference type="Proteomes" id="UP000682802"/>
    </source>
</evidence>
<sequence length="406" mass="46023">MRNNLILFVLAIFIFSNCSNNTEQKTEKSNDLITKWRGVIKNSHQKEVPFYFTIQGEGKEQKWTLINGEERMEMDQPYYIGDSLHVPLLIYEAELVVKEGDTTIKGEFVRNGAYRLPFDAIKGNTQRFINGNQKAVKNISGTYAVKLGKTDAIGLFNQHENYLTGTFLTSTGDYRYLEGKVVGNKLFLSSFDGMHILLFEADIDGEKLVNGRMWSGKSATKVWNGIADKEAKLPDANELTFLKKGYDKFDFSFKNQKGETVSLANKKYKGKVVVIQIMGSWCPNCLDESKFFAPLYDRKNKEGLEVIGLSFERSSDPDKAYKRINSLKKRLNINYEVVYAGTTKKAASALPMLNHIMSFPTSIIVDRKGEVKLIHTGFNGPSTGHYYEDYVSETTSLINNLLEETE</sequence>
<dbReference type="RefSeq" id="WP_144072466.1">
    <property type="nucleotide sequence ID" value="NZ_CP076128.1"/>
</dbReference>
<dbReference type="SUPFAM" id="SSF52833">
    <property type="entry name" value="Thioredoxin-like"/>
    <property type="match status" value="1"/>
</dbReference>
<feature type="domain" description="Thioredoxin" evidence="1">
    <location>
        <begin position="242"/>
        <end position="396"/>
    </location>
</feature>
<name>A0ABX8GYR4_9BACT</name>
<reference evidence="2 3" key="1">
    <citation type="submission" date="2021-05" db="EMBL/GenBank/DDBJ databases">
        <title>Comparative genomic studies on the polysaccharide-degrading batcterial strains of the Flammeovirga genus.</title>
        <authorList>
            <person name="Zewei F."/>
            <person name="Zheng Z."/>
            <person name="Yu L."/>
            <person name="Ruyue G."/>
            <person name="Yanhong M."/>
            <person name="Yuanyuan C."/>
            <person name="Jingyan G."/>
            <person name="Wenjun H."/>
        </authorList>
    </citation>
    <scope>NUCLEOTIDE SEQUENCE [LARGE SCALE GENOMIC DNA]</scope>
    <source>
        <strain evidence="2 3">YS10</strain>
    </source>
</reference>
<dbReference type="InterPro" id="IPR050553">
    <property type="entry name" value="Thioredoxin_ResA/DsbE_sf"/>
</dbReference>
<gene>
    <name evidence="2" type="ORF">KM029_06340</name>
</gene>
<dbReference type="Pfam" id="PF00578">
    <property type="entry name" value="AhpC-TSA"/>
    <property type="match status" value="1"/>
</dbReference>
<evidence type="ECO:0000259" key="1">
    <source>
        <dbReference type="PROSITE" id="PS51352"/>
    </source>
</evidence>
<dbReference type="PANTHER" id="PTHR42852">
    <property type="entry name" value="THIOL:DISULFIDE INTERCHANGE PROTEIN DSBE"/>
    <property type="match status" value="1"/>
</dbReference>